<dbReference type="InterPro" id="IPR004737">
    <property type="entry name" value="NO3_transporter_NarK/NarU-like"/>
</dbReference>
<dbReference type="GO" id="GO:0042128">
    <property type="term" value="P:nitrate assimilation"/>
    <property type="evidence" value="ECO:0007669"/>
    <property type="project" value="UniProtKB-UniRule"/>
</dbReference>
<feature type="transmembrane region" description="Helical" evidence="8">
    <location>
        <begin position="221"/>
        <end position="242"/>
    </location>
</feature>
<feature type="transmembrane region" description="Helical" evidence="8">
    <location>
        <begin position="20"/>
        <end position="40"/>
    </location>
</feature>
<keyword evidence="6 8" id="KW-0534">Nitrate assimilation</keyword>
<dbReference type="InterPro" id="IPR036259">
    <property type="entry name" value="MFS_trans_sf"/>
</dbReference>
<sequence>MLKKLWSFSGRYQILHMTWLAFLVSFVVLFNIAPLATAIIDEFQLSPEQYRTMILCNLALAIPLRILFGMLIDRFGPRVVFSAILFYAAFPCIAFALAQNFQHLIWSRLAIGVVGAGFVVGIRMVAEWFPSKEIGFAEGIYGGWGNFGSGVAALTLPLVAFAASFMVSGEVNWRFAVALTGIVAAVYGVIYFFNVQDTPPGKEYQRPERDGGIEVTTKKDFWLLCITNFPVFAALGVVAWRFSAVGVLNQTGVVIILLVLLAIYLCQTYLSWNVNRELMAGEKRYPPEDRYKFNQVALLELAYFVGFGSELAVVSMIPLFFENSFRLNPAMAGAIASSYAFMNLVARPGGGLISDTLGSRKWSLVVLLGCMGIGYLVMSSITGNWWLPWAILITMATSFCVMASEGAAYGIVPLVRHRITGQIAGSVGAWGNVGGVAYLTLYSLLPEGDAGNRIFFSTIGISSLIVTFFCLFFLQEPKSEEEELETQSLAAIATANKVLLKK</sequence>
<dbReference type="InterPro" id="IPR044772">
    <property type="entry name" value="NO3_transporter"/>
</dbReference>
<gene>
    <name evidence="10" type="ORF">BWI75_04740</name>
</gene>
<proteinExistence type="inferred from homology"/>
<feature type="transmembrane region" description="Helical" evidence="8">
    <location>
        <begin position="327"/>
        <end position="346"/>
    </location>
</feature>
<name>A0A6N8FTN7_9CHRO</name>
<feature type="transmembrane region" description="Helical" evidence="8">
    <location>
        <begin position="454"/>
        <end position="474"/>
    </location>
</feature>
<evidence type="ECO:0000313" key="10">
    <source>
        <dbReference type="EMBL" id="MUL35675.1"/>
    </source>
</evidence>
<feature type="transmembrane region" description="Helical" evidence="8">
    <location>
        <begin position="173"/>
        <end position="193"/>
    </location>
</feature>
<evidence type="ECO:0000256" key="8">
    <source>
        <dbReference type="RuleBase" id="RU366033"/>
    </source>
</evidence>
<keyword evidence="4 8" id="KW-0812">Transmembrane</keyword>
<dbReference type="OrthoDB" id="9773404at2"/>
<evidence type="ECO:0000256" key="4">
    <source>
        <dbReference type="ARBA" id="ARBA00022692"/>
    </source>
</evidence>
<feature type="transmembrane region" description="Helical" evidence="8">
    <location>
        <begin position="147"/>
        <end position="167"/>
    </location>
</feature>
<feature type="transmembrane region" description="Helical" evidence="8">
    <location>
        <begin position="52"/>
        <end position="72"/>
    </location>
</feature>
<dbReference type="RefSeq" id="WP_105219109.1">
    <property type="nucleotide sequence ID" value="NZ_CAWNSU010000030.1"/>
</dbReference>
<evidence type="ECO:0000256" key="3">
    <source>
        <dbReference type="ARBA" id="ARBA00022448"/>
    </source>
</evidence>
<comment type="caution">
    <text evidence="10">The sequence shown here is derived from an EMBL/GenBank/DDBJ whole genome shotgun (WGS) entry which is preliminary data.</text>
</comment>
<feature type="transmembrane region" description="Helical" evidence="8">
    <location>
        <begin position="79"/>
        <end position="98"/>
    </location>
</feature>
<feature type="transmembrane region" description="Helical" evidence="8">
    <location>
        <begin position="362"/>
        <end position="381"/>
    </location>
</feature>
<evidence type="ECO:0000256" key="6">
    <source>
        <dbReference type="ARBA" id="ARBA00023063"/>
    </source>
</evidence>
<dbReference type="GO" id="GO:0015112">
    <property type="term" value="F:nitrate transmembrane transporter activity"/>
    <property type="evidence" value="ECO:0007669"/>
    <property type="project" value="UniProtKB-UniRule"/>
</dbReference>
<protein>
    <recommendedName>
        <fullName evidence="8">Nitrate/nitrite transporter</fullName>
    </recommendedName>
</protein>
<dbReference type="SUPFAM" id="SSF103473">
    <property type="entry name" value="MFS general substrate transporter"/>
    <property type="match status" value="2"/>
</dbReference>
<feature type="transmembrane region" description="Helical" evidence="8">
    <location>
        <begin position="387"/>
        <end position="411"/>
    </location>
</feature>
<comment type="subcellular location">
    <subcellularLocation>
        <location evidence="1 8">Cell membrane</location>
        <topology evidence="1 8">Multi-pass membrane protein</topology>
    </subcellularLocation>
</comment>
<feature type="transmembrane region" description="Helical" evidence="8">
    <location>
        <begin position="104"/>
        <end position="126"/>
    </location>
</feature>
<dbReference type="GO" id="GO:0015113">
    <property type="term" value="F:nitrite transmembrane transporter activity"/>
    <property type="evidence" value="ECO:0007669"/>
    <property type="project" value="InterPro"/>
</dbReference>
<keyword evidence="7 8" id="KW-0472">Membrane</keyword>
<dbReference type="InterPro" id="IPR020846">
    <property type="entry name" value="MFS_dom"/>
</dbReference>
<evidence type="ECO:0000313" key="11">
    <source>
        <dbReference type="Proteomes" id="UP000441797"/>
    </source>
</evidence>
<dbReference type="PANTHER" id="PTHR23515">
    <property type="entry name" value="HIGH-AFFINITY NITRATE TRANSPORTER 2.3"/>
    <property type="match status" value="1"/>
</dbReference>
<dbReference type="Proteomes" id="UP000441797">
    <property type="component" value="Unassembled WGS sequence"/>
</dbReference>
<evidence type="ECO:0000256" key="5">
    <source>
        <dbReference type="ARBA" id="ARBA00022989"/>
    </source>
</evidence>
<dbReference type="AlphaFoldDB" id="A0A6N8FTN7"/>
<evidence type="ECO:0000259" key="9">
    <source>
        <dbReference type="PROSITE" id="PS50850"/>
    </source>
</evidence>
<organism evidence="10 11">
    <name type="scientific">Gloeocapsopsis dulcis AAB1 = 1H9</name>
    <dbReference type="NCBI Taxonomy" id="1433147"/>
    <lineage>
        <taxon>Bacteria</taxon>
        <taxon>Bacillati</taxon>
        <taxon>Cyanobacteriota</taxon>
        <taxon>Cyanophyceae</taxon>
        <taxon>Oscillatoriophycideae</taxon>
        <taxon>Chroococcales</taxon>
        <taxon>Chroococcaceae</taxon>
        <taxon>Gloeocapsopsis</taxon>
        <taxon>Gloeocapsopsis dulcis</taxon>
    </lineage>
</organism>
<evidence type="ECO:0000256" key="2">
    <source>
        <dbReference type="ARBA" id="ARBA00008432"/>
    </source>
</evidence>
<comment type="caution">
    <text evidence="8">Lacks conserved residue(s) required for the propagation of feature annotation.</text>
</comment>
<keyword evidence="5 8" id="KW-1133">Transmembrane helix</keyword>
<evidence type="ECO:0000256" key="1">
    <source>
        <dbReference type="ARBA" id="ARBA00004651"/>
    </source>
</evidence>
<comment type="similarity">
    <text evidence="2 8">Belongs to the major facilitator superfamily. Nitrate/nitrite porter (TC 2.A.1.8) family.</text>
</comment>
<dbReference type="Pfam" id="PF07690">
    <property type="entry name" value="MFS_1"/>
    <property type="match status" value="2"/>
</dbReference>
<dbReference type="NCBIfam" id="TIGR00886">
    <property type="entry name" value="2A0108"/>
    <property type="match status" value="1"/>
</dbReference>
<feature type="domain" description="Major facilitator superfamily (MFS) profile" evidence="9">
    <location>
        <begin position="14"/>
        <end position="478"/>
    </location>
</feature>
<accession>A0A6N8FTN7</accession>
<dbReference type="Gene3D" id="1.20.1250.20">
    <property type="entry name" value="MFS general substrate transporter like domains"/>
    <property type="match status" value="2"/>
</dbReference>
<keyword evidence="8" id="KW-1003">Cell membrane</keyword>
<feature type="transmembrane region" description="Helical" evidence="8">
    <location>
        <begin position="296"/>
        <end position="321"/>
    </location>
</feature>
<feature type="transmembrane region" description="Helical" evidence="8">
    <location>
        <begin position="254"/>
        <end position="275"/>
    </location>
</feature>
<keyword evidence="11" id="KW-1185">Reference proteome</keyword>
<reference evidence="10 11" key="1">
    <citation type="journal article" date="2019" name="Front. Microbiol.">
        <title>Genomic Features for Desiccation Tolerance and Sugar Biosynthesis in the Extremophile Gloeocapsopsis sp. UTEX B3054.</title>
        <authorList>
            <person name="Urrejola C."/>
            <person name="Alcorta J."/>
            <person name="Salas L."/>
            <person name="Vasquez M."/>
            <person name="Polz M.F."/>
            <person name="Vicuna R."/>
            <person name="Diez B."/>
        </authorList>
    </citation>
    <scope>NUCLEOTIDE SEQUENCE [LARGE SCALE GENOMIC DNA]</scope>
    <source>
        <strain evidence="10 11">1H9</strain>
    </source>
</reference>
<feature type="transmembrane region" description="Helical" evidence="8">
    <location>
        <begin position="423"/>
        <end position="442"/>
    </location>
</feature>
<keyword evidence="3 8" id="KW-0813">Transport</keyword>
<dbReference type="EMBL" id="NAPY01000005">
    <property type="protein sequence ID" value="MUL35675.1"/>
    <property type="molecule type" value="Genomic_DNA"/>
</dbReference>
<dbReference type="PROSITE" id="PS50850">
    <property type="entry name" value="MFS"/>
    <property type="match status" value="1"/>
</dbReference>
<dbReference type="InterPro" id="IPR011701">
    <property type="entry name" value="MFS"/>
</dbReference>
<evidence type="ECO:0000256" key="7">
    <source>
        <dbReference type="ARBA" id="ARBA00023136"/>
    </source>
</evidence>
<dbReference type="GO" id="GO:0005886">
    <property type="term" value="C:plasma membrane"/>
    <property type="evidence" value="ECO:0007669"/>
    <property type="project" value="UniProtKB-SubCell"/>
</dbReference>